<feature type="transmembrane region" description="Helical" evidence="6">
    <location>
        <begin position="132"/>
        <end position="153"/>
    </location>
</feature>
<feature type="transmembrane region" description="Helical" evidence="6">
    <location>
        <begin position="271"/>
        <end position="290"/>
    </location>
</feature>
<dbReference type="AlphaFoldDB" id="A0A8J4M5I9"/>
<feature type="transmembrane region" description="Helical" evidence="6">
    <location>
        <begin position="173"/>
        <end position="196"/>
    </location>
</feature>
<evidence type="ECO:0000313" key="7">
    <source>
        <dbReference type="EMBL" id="HGC42148.1"/>
    </source>
</evidence>
<evidence type="ECO:0000256" key="3">
    <source>
        <dbReference type="ARBA" id="ARBA00022692"/>
    </source>
</evidence>
<keyword evidence="3 6" id="KW-0812">Transmembrane</keyword>
<comment type="caution">
    <text evidence="7">The sequence shown here is derived from an EMBL/GenBank/DDBJ whole genome shotgun (WGS) entry which is preliminary data.</text>
</comment>
<proteinExistence type="predicted"/>
<feature type="transmembrane region" description="Helical" evidence="6">
    <location>
        <begin position="14"/>
        <end position="35"/>
    </location>
</feature>
<evidence type="ECO:0000256" key="4">
    <source>
        <dbReference type="ARBA" id="ARBA00022989"/>
    </source>
</evidence>
<feature type="transmembrane region" description="Helical" evidence="6">
    <location>
        <begin position="217"/>
        <end position="237"/>
    </location>
</feature>
<feature type="transmembrane region" description="Helical" evidence="6">
    <location>
        <begin position="41"/>
        <end position="64"/>
    </location>
</feature>
<keyword evidence="4 6" id="KW-1133">Transmembrane helix</keyword>
<dbReference type="Pfam" id="PF02653">
    <property type="entry name" value="BPD_transp_2"/>
    <property type="match status" value="1"/>
</dbReference>
<gene>
    <name evidence="7" type="ORF">ENY07_02840</name>
</gene>
<evidence type="ECO:0000256" key="1">
    <source>
        <dbReference type="ARBA" id="ARBA00004651"/>
    </source>
</evidence>
<dbReference type="GO" id="GO:0005886">
    <property type="term" value="C:plasma membrane"/>
    <property type="evidence" value="ECO:0007669"/>
    <property type="project" value="UniProtKB-SubCell"/>
</dbReference>
<comment type="subcellular location">
    <subcellularLocation>
        <location evidence="1">Cell membrane</location>
        <topology evidence="1">Multi-pass membrane protein</topology>
    </subcellularLocation>
</comment>
<name>A0A8J4M5I9_9PROT</name>
<reference evidence="7" key="1">
    <citation type="journal article" date="2020" name="mSystems">
        <title>Genome- and Community-Level Interaction Insights into Carbon Utilization and Element Cycling Functions of Hydrothermarchaeota in Hydrothermal Sediment.</title>
        <authorList>
            <person name="Zhou Z."/>
            <person name="Liu Y."/>
            <person name="Xu W."/>
            <person name="Pan J."/>
            <person name="Luo Z.H."/>
            <person name="Li M."/>
        </authorList>
    </citation>
    <scope>NUCLEOTIDE SEQUENCE</scope>
    <source>
        <strain evidence="7">SpSt-997</strain>
    </source>
</reference>
<dbReference type="EMBL" id="DTQM01000054">
    <property type="protein sequence ID" value="HGC42148.1"/>
    <property type="molecule type" value="Genomic_DNA"/>
</dbReference>
<keyword evidence="5 6" id="KW-0472">Membrane</keyword>
<accession>A0A8J4M5I9</accession>
<organism evidence="7">
    <name type="scientific">Acidicaldus sp</name>
    <dbReference type="NCBI Taxonomy" id="1872105"/>
    <lineage>
        <taxon>Bacteria</taxon>
        <taxon>Pseudomonadati</taxon>
        <taxon>Pseudomonadota</taxon>
        <taxon>Alphaproteobacteria</taxon>
        <taxon>Acetobacterales</taxon>
        <taxon>Acetobacteraceae</taxon>
        <taxon>Acidicaldus</taxon>
    </lineage>
</organism>
<keyword evidence="2" id="KW-1003">Cell membrane</keyword>
<sequence length="320" mass="32430">MRGVGSLDETWRRALYAFAAAVLLFALGAVVRPGFVRPDSILAVLTVAVFVGLVAAGQTFVILIGGIDLSVPWVLNAAAILLATSSGGSDARAFSALLLTLGMGAAVGAVNGLGIAFLGVPAVVMTLAMNGIMEGLTLGLSGGMTCASCASYAPPAIQALAHGVFLFLPTALWLWLAVIAIVSFILGATVFGRATYAIGTNLRASELAGLRVRATIIALYALSGLAAALAGIMLVGFGGQASLGMGEPFLFQSIAAVVIGGASILGGRGHYLGSVAGAICLVALISVLLAMNMAEYGRSIIYGVIILVLLLLYGRESRES</sequence>
<dbReference type="InterPro" id="IPR001851">
    <property type="entry name" value="ABC_transp_permease"/>
</dbReference>
<dbReference type="GO" id="GO:0022857">
    <property type="term" value="F:transmembrane transporter activity"/>
    <property type="evidence" value="ECO:0007669"/>
    <property type="project" value="InterPro"/>
</dbReference>
<dbReference type="CDD" id="cd06579">
    <property type="entry name" value="TM_PBP1_transp_AraH_like"/>
    <property type="match status" value="1"/>
</dbReference>
<feature type="transmembrane region" description="Helical" evidence="6">
    <location>
        <begin position="296"/>
        <end position="314"/>
    </location>
</feature>
<feature type="transmembrane region" description="Helical" evidence="6">
    <location>
        <begin position="94"/>
        <end position="120"/>
    </location>
</feature>
<feature type="transmembrane region" description="Helical" evidence="6">
    <location>
        <begin position="249"/>
        <end position="266"/>
    </location>
</feature>
<evidence type="ECO:0000256" key="2">
    <source>
        <dbReference type="ARBA" id="ARBA00022475"/>
    </source>
</evidence>
<dbReference type="PANTHER" id="PTHR32196">
    <property type="entry name" value="ABC TRANSPORTER PERMEASE PROTEIN YPHD-RELATED-RELATED"/>
    <property type="match status" value="1"/>
</dbReference>
<dbReference type="PANTHER" id="PTHR32196:SF72">
    <property type="entry name" value="RIBOSE IMPORT PERMEASE PROTEIN RBSC"/>
    <property type="match status" value="1"/>
</dbReference>
<evidence type="ECO:0000256" key="6">
    <source>
        <dbReference type="SAM" id="Phobius"/>
    </source>
</evidence>
<evidence type="ECO:0000256" key="5">
    <source>
        <dbReference type="ARBA" id="ARBA00023136"/>
    </source>
</evidence>
<feature type="transmembrane region" description="Helical" evidence="6">
    <location>
        <begin position="71"/>
        <end position="88"/>
    </location>
</feature>
<protein>
    <submittedName>
        <fullName evidence="7">ABC transporter permease</fullName>
    </submittedName>
</protein>